<dbReference type="GO" id="GO:0004252">
    <property type="term" value="F:serine-type endopeptidase activity"/>
    <property type="evidence" value="ECO:0007669"/>
    <property type="project" value="InterPro"/>
</dbReference>
<dbReference type="InterPro" id="IPR006199">
    <property type="entry name" value="LexA_DNA-bd_dom"/>
</dbReference>
<dbReference type="GO" id="GO:0003677">
    <property type="term" value="F:DNA binding"/>
    <property type="evidence" value="ECO:0007669"/>
    <property type="project" value="UniProtKB-KW"/>
</dbReference>
<dbReference type="InterPro" id="IPR050077">
    <property type="entry name" value="LexA_repressor"/>
</dbReference>
<evidence type="ECO:0000256" key="8">
    <source>
        <dbReference type="ARBA" id="ARBA00023125"/>
    </source>
</evidence>
<dbReference type="PANTHER" id="PTHR33516">
    <property type="entry name" value="LEXA REPRESSOR"/>
    <property type="match status" value="1"/>
</dbReference>
<dbReference type="PRINTS" id="PR00726">
    <property type="entry name" value="LEXASERPTASE"/>
</dbReference>
<dbReference type="Pfam" id="PF01726">
    <property type="entry name" value="LexA_DNA_bind"/>
    <property type="match status" value="1"/>
</dbReference>
<dbReference type="InterPro" id="IPR015927">
    <property type="entry name" value="Peptidase_S24_S26A/B/C"/>
</dbReference>
<organism evidence="15 16">
    <name type="scientific">Candidatus Nealsonbacteria bacterium CG23_combo_of_CG06-09_8_20_14_all_37_18</name>
    <dbReference type="NCBI Taxonomy" id="1974720"/>
    <lineage>
        <taxon>Bacteria</taxon>
        <taxon>Candidatus Nealsoniibacteriota</taxon>
    </lineage>
</organism>
<keyword evidence="4" id="KW-0227">DNA damage</keyword>
<evidence type="ECO:0000256" key="7">
    <source>
        <dbReference type="ARBA" id="ARBA00023015"/>
    </source>
</evidence>
<dbReference type="Pfam" id="PF00717">
    <property type="entry name" value="Peptidase_S24"/>
    <property type="match status" value="1"/>
</dbReference>
<sequence length="213" mass="23807">MSIKLTPKQKKVLELIYNSLETSGFPPTLADLKEKLGVASNQSVLNFLDILEKKEYIKREEGQARGIRILPLGYKEIGKDPLNKMAGVSAAGSYIESFADTFSSWMTLPGQVLQNEEIKQAQDEVFVIQVQGDSMINANICDSDMLLVKKTKEYKNGDIVVARSDDGTTVKRFVAEEGRTYLKPENPNYKNIPIFPETIFEGKVILNLTKVNA</sequence>
<evidence type="ECO:0000256" key="3">
    <source>
        <dbReference type="ARBA" id="ARBA00022705"/>
    </source>
</evidence>
<evidence type="ECO:0000256" key="10">
    <source>
        <dbReference type="ARBA" id="ARBA00023204"/>
    </source>
</evidence>
<dbReference type="GO" id="GO:0009432">
    <property type="term" value="P:SOS response"/>
    <property type="evidence" value="ECO:0007669"/>
    <property type="project" value="UniProtKB-KW"/>
</dbReference>
<feature type="domain" description="LexA repressor DNA-binding" evidence="14">
    <location>
        <begin position="4"/>
        <end position="66"/>
    </location>
</feature>
<dbReference type="InterPro" id="IPR006200">
    <property type="entry name" value="LexA"/>
</dbReference>
<dbReference type="CDD" id="cd06529">
    <property type="entry name" value="S24_LexA-like"/>
    <property type="match status" value="1"/>
</dbReference>
<dbReference type="Gene3D" id="1.10.10.10">
    <property type="entry name" value="Winged helix-like DNA-binding domain superfamily/Winged helix DNA-binding domain"/>
    <property type="match status" value="1"/>
</dbReference>
<name>A0A2G9YZ09_9BACT</name>
<dbReference type="InterPro" id="IPR036390">
    <property type="entry name" value="WH_DNA-bd_sf"/>
</dbReference>
<evidence type="ECO:0000256" key="5">
    <source>
        <dbReference type="ARBA" id="ARBA00022801"/>
    </source>
</evidence>
<dbReference type="InterPro" id="IPR039418">
    <property type="entry name" value="LexA-like"/>
</dbReference>
<dbReference type="SUPFAM" id="SSF46785">
    <property type="entry name" value="Winged helix' DNA-binding domain"/>
    <property type="match status" value="1"/>
</dbReference>
<evidence type="ECO:0000256" key="4">
    <source>
        <dbReference type="ARBA" id="ARBA00022763"/>
    </source>
</evidence>
<dbReference type="NCBIfam" id="TIGR00498">
    <property type="entry name" value="lexA"/>
    <property type="match status" value="1"/>
</dbReference>
<dbReference type="InterPro" id="IPR006197">
    <property type="entry name" value="Peptidase_S24_LexA"/>
</dbReference>
<dbReference type="GO" id="GO:0006508">
    <property type="term" value="P:proteolysis"/>
    <property type="evidence" value="ECO:0007669"/>
    <property type="project" value="InterPro"/>
</dbReference>
<dbReference type="GO" id="GO:0006281">
    <property type="term" value="P:DNA repair"/>
    <property type="evidence" value="ECO:0007669"/>
    <property type="project" value="UniProtKB-KW"/>
</dbReference>
<dbReference type="InterPro" id="IPR036388">
    <property type="entry name" value="WH-like_DNA-bd_sf"/>
</dbReference>
<evidence type="ECO:0000256" key="6">
    <source>
        <dbReference type="ARBA" id="ARBA00022813"/>
    </source>
</evidence>
<feature type="domain" description="Peptidase S24/S26A/S26B/S26C" evidence="13">
    <location>
        <begin position="90"/>
        <end position="205"/>
    </location>
</feature>
<evidence type="ECO:0000256" key="12">
    <source>
        <dbReference type="RuleBase" id="RU003991"/>
    </source>
</evidence>
<dbReference type="PANTHER" id="PTHR33516:SF2">
    <property type="entry name" value="LEXA REPRESSOR-RELATED"/>
    <property type="match status" value="1"/>
</dbReference>
<reference evidence="15 16" key="1">
    <citation type="submission" date="2017-09" db="EMBL/GenBank/DDBJ databases">
        <title>Depth-based differentiation of microbial function through sediment-hosted aquifers and enrichment of novel symbionts in the deep terrestrial subsurface.</title>
        <authorList>
            <person name="Probst A.J."/>
            <person name="Ladd B."/>
            <person name="Jarett J.K."/>
            <person name="Geller-Mcgrath D.E."/>
            <person name="Sieber C.M."/>
            <person name="Emerson J.B."/>
            <person name="Anantharaman K."/>
            <person name="Thomas B.C."/>
            <person name="Malmstrom R."/>
            <person name="Stieglmeier M."/>
            <person name="Klingl A."/>
            <person name="Woyke T."/>
            <person name="Ryan C.M."/>
            <person name="Banfield J.F."/>
        </authorList>
    </citation>
    <scope>NUCLEOTIDE SEQUENCE [LARGE SCALE GENOMIC DNA]</scope>
    <source>
        <strain evidence="15">CG23_combo_of_CG06-09_8_20_14_all_37_18</strain>
    </source>
</reference>
<accession>A0A2G9YZ09</accession>
<keyword evidence="5 12" id="KW-0378">Hydrolase</keyword>
<keyword evidence="2" id="KW-0678">Repressor</keyword>
<dbReference type="SUPFAM" id="SSF51306">
    <property type="entry name" value="LexA/Signal peptidase"/>
    <property type="match status" value="1"/>
</dbReference>
<dbReference type="InterPro" id="IPR036286">
    <property type="entry name" value="LexA/Signal_pep-like_sf"/>
</dbReference>
<evidence type="ECO:0000313" key="16">
    <source>
        <dbReference type="Proteomes" id="UP000229952"/>
    </source>
</evidence>
<evidence type="ECO:0000256" key="11">
    <source>
        <dbReference type="ARBA" id="ARBA00023236"/>
    </source>
</evidence>
<evidence type="ECO:0000256" key="2">
    <source>
        <dbReference type="ARBA" id="ARBA00022491"/>
    </source>
</evidence>
<protein>
    <submittedName>
        <fullName evidence="15">Repressor LexA</fullName>
    </submittedName>
</protein>
<dbReference type="GO" id="GO:0045892">
    <property type="term" value="P:negative regulation of DNA-templated transcription"/>
    <property type="evidence" value="ECO:0007669"/>
    <property type="project" value="InterPro"/>
</dbReference>
<comment type="similarity">
    <text evidence="1 12">Belongs to the peptidase S24 family.</text>
</comment>
<dbReference type="AlphaFoldDB" id="A0A2G9YZ09"/>
<keyword evidence="6 12" id="KW-0068">Autocatalytic cleavage</keyword>
<dbReference type="EMBL" id="PCRQ01000017">
    <property type="protein sequence ID" value="PIP24468.1"/>
    <property type="molecule type" value="Genomic_DNA"/>
</dbReference>
<keyword evidence="8" id="KW-0238">DNA-binding</keyword>
<gene>
    <name evidence="15" type="primary">lexA</name>
    <name evidence="15" type="ORF">COX35_00455</name>
</gene>
<keyword evidence="9" id="KW-0804">Transcription</keyword>
<keyword evidence="7" id="KW-0805">Transcription regulation</keyword>
<evidence type="ECO:0000259" key="14">
    <source>
        <dbReference type="Pfam" id="PF01726"/>
    </source>
</evidence>
<evidence type="ECO:0000313" key="15">
    <source>
        <dbReference type="EMBL" id="PIP24468.1"/>
    </source>
</evidence>
<keyword evidence="3" id="KW-0235">DNA replication</keyword>
<dbReference type="GO" id="GO:0006260">
    <property type="term" value="P:DNA replication"/>
    <property type="evidence" value="ECO:0007669"/>
    <property type="project" value="UniProtKB-KW"/>
</dbReference>
<evidence type="ECO:0000256" key="1">
    <source>
        <dbReference type="ARBA" id="ARBA00007484"/>
    </source>
</evidence>
<evidence type="ECO:0000256" key="9">
    <source>
        <dbReference type="ARBA" id="ARBA00023163"/>
    </source>
</evidence>
<proteinExistence type="inferred from homology"/>
<keyword evidence="10" id="KW-0234">DNA repair</keyword>
<comment type="caution">
    <text evidence="15">The sequence shown here is derived from an EMBL/GenBank/DDBJ whole genome shotgun (WGS) entry which is preliminary data.</text>
</comment>
<dbReference type="Proteomes" id="UP000229952">
    <property type="component" value="Unassembled WGS sequence"/>
</dbReference>
<keyword evidence="11" id="KW-0742">SOS response</keyword>
<dbReference type="Gene3D" id="2.10.109.10">
    <property type="entry name" value="Umud Fragment, subunit A"/>
    <property type="match status" value="1"/>
</dbReference>
<evidence type="ECO:0000259" key="13">
    <source>
        <dbReference type="Pfam" id="PF00717"/>
    </source>
</evidence>